<comment type="caution">
    <text evidence="2">The sequence shown here is derived from an EMBL/GenBank/DDBJ whole genome shotgun (WGS) entry which is preliminary data.</text>
</comment>
<reference evidence="2" key="1">
    <citation type="journal article" date="2020" name="New Phytol.">
        <title>Comparative genomics reveals dynamic genome evolution in host specialist ectomycorrhizal fungi.</title>
        <authorList>
            <person name="Lofgren L.A."/>
            <person name="Nguyen N.H."/>
            <person name="Vilgalys R."/>
            <person name="Ruytinx J."/>
            <person name="Liao H.L."/>
            <person name="Branco S."/>
            <person name="Kuo A."/>
            <person name="LaButti K."/>
            <person name="Lipzen A."/>
            <person name="Andreopoulos W."/>
            <person name="Pangilinan J."/>
            <person name="Riley R."/>
            <person name="Hundley H."/>
            <person name="Na H."/>
            <person name="Barry K."/>
            <person name="Grigoriev I.V."/>
            <person name="Stajich J.E."/>
            <person name="Kennedy P.G."/>
        </authorList>
    </citation>
    <scope>NUCLEOTIDE SEQUENCE</scope>
    <source>
        <strain evidence="2">S12</strain>
    </source>
</reference>
<dbReference type="AlphaFoldDB" id="A0A9P7J2K3"/>
<evidence type="ECO:0000313" key="2">
    <source>
        <dbReference type="EMBL" id="KAG1799352.1"/>
    </source>
</evidence>
<feature type="region of interest" description="Disordered" evidence="1">
    <location>
        <begin position="68"/>
        <end position="100"/>
    </location>
</feature>
<sequence>MRIPNVCPPSPFIFHMMSLVHRLGPNDHSSSASSQHIATTSDIHAVVPMMADPNVVLWMSDSPSNRNAIFHGSPHNSPTPHDLGGAGSRTSSHSATGRVYLSPHSFPIPGPIGHTLPMSSQYSMTTSDTHSVVPMMENPNSAAWWAPNNPWAAASLGWSGESQFVPYLHELGGARSGVPNNPAIGSDYSSPQALQMPGPIDHTLPESSQYGMTASDIHSVVHMTTNSNAVSQTPNNLRTAVSRNPAQSVVYVHDLGGVNSGFQLPPSPAQSELLINQPSLLLCRWVHNNAPCGYEGTLEDLRQHWYDDHLPELRGAMIQCQWERCNYHRQRGDRLMNVMRRSSVWRHISEVHLMYRRNS</sequence>
<dbReference type="GeneID" id="64591977"/>
<evidence type="ECO:0000256" key="1">
    <source>
        <dbReference type="SAM" id="MobiDB-lite"/>
    </source>
</evidence>
<proteinExistence type="predicted"/>
<organism evidence="2 3">
    <name type="scientific">Suillus plorans</name>
    <dbReference type="NCBI Taxonomy" id="116603"/>
    <lineage>
        <taxon>Eukaryota</taxon>
        <taxon>Fungi</taxon>
        <taxon>Dikarya</taxon>
        <taxon>Basidiomycota</taxon>
        <taxon>Agaricomycotina</taxon>
        <taxon>Agaricomycetes</taxon>
        <taxon>Agaricomycetidae</taxon>
        <taxon>Boletales</taxon>
        <taxon>Suillineae</taxon>
        <taxon>Suillaceae</taxon>
        <taxon>Suillus</taxon>
    </lineage>
</organism>
<name>A0A9P7J2K3_9AGAM</name>
<dbReference type="OrthoDB" id="2693205at2759"/>
<dbReference type="EMBL" id="JABBWE010000011">
    <property type="protein sequence ID" value="KAG1799352.1"/>
    <property type="molecule type" value="Genomic_DNA"/>
</dbReference>
<accession>A0A9P7J2K3</accession>
<protein>
    <submittedName>
        <fullName evidence="2">Uncharacterized protein</fullName>
    </submittedName>
</protein>
<dbReference type="RefSeq" id="XP_041163751.1">
    <property type="nucleotide sequence ID" value="XM_041298213.1"/>
</dbReference>
<dbReference type="Proteomes" id="UP000719766">
    <property type="component" value="Unassembled WGS sequence"/>
</dbReference>
<keyword evidence="3" id="KW-1185">Reference proteome</keyword>
<gene>
    <name evidence="2" type="ORF">HD556DRAFT_124160</name>
</gene>
<evidence type="ECO:0000313" key="3">
    <source>
        <dbReference type="Proteomes" id="UP000719766"/>
    </source>
</evidence>